<evidence type="ECO:0000313" key="3">
    <source>
        <dbReference type="Proteomes" id="UP000193922"/>
    </source>
</evidence>
<dbReference type="Proteomes" id="UP000193922">
    <property type="component" value="Unassembled WGS sequence"/>
</dbReference>
<feature type="compositionally biased region" description="Low complexity" evidence="1">
    <location>
        <begin position="85"/>
        <end position="94"/>
    </location>
</feature>
<proteinExistence type="predicted"/>
<gene>
    <name evidence="2" type="ORF">DL89DRAFT_253750</name>
</gene>
<feature type="compositionally biased region" description="Low complexity" evidence="1">
    <location>
        <begin position="12"/>
        <end position="29"/>
    </location>
</feature>
<name>A0A1Y1WJR1_9FUNG</name>
<keyword evidence="3" id="KW-1185">Reference proteome</keyword>
<feature type="region of interest" description="Disordered" evidence="1">
    <location>
        <begin position="68"/>
        <end position="94"/>
    </location>
</feature>
<evidence type="ECO:0000256" key="1">
    <source>
        <dbReference type="SAM" id="MobiDB-lite"/>
    </source>
</evidence>
<dbReference type="AlphaFoldDB" id="A0A1Y1WJR1"/>
<accession>A0A1Y1WJR1</accession>
<dbReference type="EMBL" id="MCFD01000001">
    <property type="protein sequence ID" value="ORX73821.1"/>
    <property type="molecule type" value="Genomic_DNA"/>
</dbReference>
<feature type="compositionally biased region" description="Polar residues" evidence="1">
    <location>
        <begin position="1"/>
        <end position="11"/>
    </location>
</feature>
<organism evidence="2 3">
    <name type="scientific">Linderina pennispora</name>
    <dbReference type="NCBI Taxonomy" id="61395"/>
    <lineage>
        <taxon>Eukaryota</taxon>
        <taxon>Fungi</taxon>
        <taxon>Fungi incertae sedis</taxon>
        <taxon>Zoopagomycota</taxon>
        <taxon>Kickxellomycotina</taxon>
        <taxon>Kickxellomycetes</taxon>
        <taxon>Kickxellales</taxon>
        <taxon>Kickxellaceae</taxon>
        <taxon>Linderina</taxon>
    </lineage>
</organism>
<dbReference type="GeneID" id="63801857"/>
<evidence type="ECO:0000313" key="2">
    <source>
        <dbReference type="EMBL" id="ORX73821.1"/>
    </source>
</evidence>
<dbReference type="RefSeq" id="XP_040747032.1">
    <property type="nucleotide sequence ID" value="XM_040885209.1"/>
</dbReference>
<sequence>MMLSPHASNNIQSTQDQQQQTKHQQSLLQRSQTYLSPSDYLTVKSQLPKDLGNPARFPFGPADPPFGLGSALAMQPDLGADPKSSSHGISGTTSSALNTADMQFSGYLLNGQPELARAYYSGQNGGYPYADRRRFHDSTAWGWPSNGQHWTCRGPRLLEPYDGCPGFSSLAISRVPSGLWAASLAISAHSHQYGSVSDIISGANTIVSQLTLGWKYPDPRLQFVCVAAQQGESQI</sequence>
<feature type="region of interest" description="Disordered" evidence="1">
    <location>
        <begin position="1"/>
        <end position="29"/>
    </location>
</feature>
<protein>
    <submittedName>
        <fullName evidence="2">Uncharacterized protein</fullName>
    </submittedName>
</protein>
<reference evidence="2 3" key="1">
    <citation type="submission" date="2016-07" db="EMBL/GenBank/DDBJ databases">
        <title>Pervasive Adenine N6-methylation of Active Genes in Fungi.</title>
        <authorList>
            <consortium name="DOE Joint Genome Institute"/>
            <person name="Mondo S.J."/>
            <person name="Dannebaum R.O."/>
            <person name="Kuo R.C."/>
            <person name="Labutti K."/>
            <person name="Haridas S."/>
            <person name="Kuo A."/>
            <person name="Salamov A."/>
            <person name="Ahrendt S.R."/>
            <person name="Lipzen A."/>
            <person name="Sullivan W."/>
            <person name="Andreopoulos W.B."/>
            <person name="Clum A."/>
            <person name="Lindquist E."/>
            <person name="Daum C."/>
            <person name="Ramamoorthy G.K."/>
            <person name="Gryganskyi A."/>
            <person name="Culley D."/>
            <person name="Magnuson J.K."/>
            <person name="James T.Y."/>
            <person name="O'Malley M.A."/>
            <person name="Stajich J.E."/>
            <person name="Spatafora J.W."/>
            <person name="Visel A."/>
            <person name="Grigoriev I.V."/>
        </authorList>
    </citation>
    <scope>NUCLEOTIDE SEQUENCE [LARGE SCALE GENOMIC DNA]</scope>
    <source>
        <strain evidence="2 3">ATCC 12442</strain>
    </source>
</reference>
<comment type="caution">
    <text evidence="2">The sequence shown here is derived from an EMBL/GenBank/DDBJ whole genome shotgun (WGS) entry which is preliminary data.</text>
</comment>